<feature type="transmembrane region" description="Helical" evidence="10">
    <location>
        <begin position="89"/>
        <end position="110"/>
    </location>
</feature>
<dbReference type="PANTHER" id="PTHR10110:SF86">
    <property type="entry name" value="SODIUM_HYDROGEN EXCHANGER 7"/>
    <property type="match status" value="1"/>
</dbReference>
<reference evidence="12" key="1">
    <citation type="submission" date="2016-10" db="EMBL/GenBank/DDBJ databases">
        <authorList>
            <person name="de Groot N.N."/>
        </authorList>
    </citation>
    <scope>NUCLEOTIDE SEQUENCE</scope>
</reference>
<dbReference type="GO" id="GO:0098719">
    <property type="term" value="P:sodium ion import across plasma membrane"/>
    <property type="evidence" value="ECO:0007669"/>
    <property type="project" value="TreeGrafter"/>
</dbReference>
<keyword evidence="6" id="KW-0915">Sodium</keyword>
<feature type="transmembrane region" description="Helical" evidence="10">
    <location>
        <begin position="366"/>
        <end position="389"/>
    </location>
</feature>
<evidence type="ECO:0000256" key="1">
    <source>
        <dbReference type="ARBA" id="ARBA00004651"/>
    </source>
</evidence>
<evidence type="ECO:0000313" key="12">
    <source>
        <dbReference type="EMBL" id="SFV59799.1"/>
    </source>
</evidence>
<sequence length="436" mass="48972">MHDFSPEILLITILGLVVASDALAKRLKVPSVFLLLMGSYMIYHYIPMAVPIDLKQSFDAVIIFSIPLIFMGDALHLHFSDIKKHAWDIFYLAVVAVALSITIGASLYHFEIFGELTLGAYVALFAINMATDAVSVQSVLSQFKGISHHIKVLIEGESLGNDATAVIAFFFIGLPWMMSGTIDTTHATFDALRVFAVSIAIGIAIGYIFYMFLKLLNERRGEFFTFVIEAYLAYVLAEEMHVSGILTLITAIIATKAWIDMDIEAHANPSGVSKSKNFMKTLRLDSIQATTTERLEYIYEMAKEFGYIAAVMIFFVLAEMVDIEKLWHYREEILIMFAITTVIRMLSMAKFALFGKNIESIKSVNLEGWFVLTFSGMKGALSIILVHMIPSSYEHKEFFEVVTTGVVVLSIFGYGTILWLYFTIKDMRAKRASIFE</sequence>
<feature type="transmembrane region" description="Helical" evidence="10">
    <location>
        <begin position="333"/>
        <end position="354"/>
    </location>
</feature>
<evidence type="ECO:0000256" key="3">
    <source>
        <dbReference type="ARBA" id="ARBA00022475"/>
    </source>
</evidence>
<dbReference type="EMBL" id="FPHC01000054">
    <property type="protein sequence ID" value="SFV59799.1"/>
    <property type="molecule type" value="Genomic_DNA"/>
</dbReference>
<proteinExistence type="predicted"/>
<evidence type="ECO:0000256" key="2">
    <source>
        <dbReference type="ARBA" id="ARBA00022448"/>
    </source>
</evidence>
<evidence type="ECO:0000256" key="4">
    <source>
        <dbReference type="ARBA" id="ARBA00022692"/>
    </source>
</evidence>
<feature type="transmembrane region" description="Helical" evidence="10">
    <location>
        <begin position="191"/>
        <end position="213"/>
    </location>
</feature>
<evidence type="ECO:0000259" key="11">
    <source>
        <dbReference type="Pfam" id="PF00999"/>
    </source>
</evidence>
<keyword evidence="5 10" id="KW-1133">Transmembrane helix</keyword>
<feature type="transmembrane region" description="Helical" evidence="10">
    <location>
        <begin position="116"/>
        <end position="140"/>
    </location>
</feature>
<gene>
    <name evidence="12" type="ORF">MNB_SV-6-1593</name>
</gene>
<dbReference type="InterPro" id="IPR018422">
    <property type="entry name" value="Cation/H_exchanger_CPA1"/>
</dbReference>
<feature type="domain" description="Cation/H+ exchanger transmembrane" evidence="11">
    <location>
        <begin position="17"/>
        <end position="418"/>
    </location>
</feature>
<keyword evidence="2" id="KW-0813">Transport</keyword>
<feature type="transmembrane region" description="Helical" evidence="10">
    <location>
        <begin position="401"/>
        <end position="422"/>
    </location>
</feature>
<evidence type="ECO:0000256" key="5">
    <source>
        <dbReference type="ARBA" id="ARBA00022989"/>
    </source>
</evidence>
<dbReference type="Pfam" id="PF00999">
    <property type="entry name" value="Na_H_Exchanger"/>
    <property type="match status" value="1"/>
</dbReference>
<evidence type="ECO:0000256" key="6">
    <source>
        <dbReference type="ARBA" id="ARBA00023053"/>
    </source>
</evidence>
<name>A0A1W1C1W9_9ZZZZ</name>
<feature type="transmembrane region" description="Helical" evidence="10">
    <location>
        <begin position="161"/>
        <end position="179"/>
    </location>
</feature>
<dbReference type="GO" id="GO:0005886">
    <property type="term" value="C:plasma membrane"/>
    <property type="evidence" value="ECO:0007669"/>
    <property type="project" value="UniProtKB-SubCell"/>
</dbReference>
<organism evidence="12">
    <name type="scientific">hydrothermal vent metagenome</name>
    <dbReference type="NCBI Taxonomy" id="652676"/>
    <lineage>
        <taxon>unclassified sequences</taxon>
        <taxon>metagenomes</taxon>
        <taxon>ecological metagenomes</taxon>
    </lineage>
</organism>
<keyword evidence="8 10" id="KW-0472">Membrane</keyword>
<keyword evidence="4 10" id="KW-0812">Transmembrane</keyword>
<feature type="transmembrane region" description="Helical" evidence="10">
    <location>
        <begin position="57"/>
        <end position="77"/>
    </location>
</feature>
<keyword evidence="9" id="KW-0739">Sodium transport</keyword>
<dbReference type="InterPro" id="IPR006153">
    <property type="entry name" value="Cation/H_exchanger_TM"/>
</dbReference>
<accession>A0A1W1C1W9</accession>
<comment type="subcellular location">
    <subcellularLocation>
        <location evidence="1">Cell membrane</location>
        <topology evidence="1">Multi-pass membrane protein</topology>
    </subcellularLocation>
</comment>
<evidence type="ECO:0000256" key="9">
    <source>
        <dbReference type="ARBA" id="ARBA00023201"/>
    </source>
</evidence>
<dbReference type="GO" id="GO:0015386">
    <property type="term" value="F:potassium:proton antiporter activity"/>
    <property type="evidence" value="ECO:0007669"/>
    <property type="project" value="TreeGrafter"/>
</dbReference>
<dbReference type="AlphaFoldDB" id="A0A1W1C1W9"/>
<evidence type="ECO:0000256" key="8">
    <source>
        <dbReference type="ARBA" id="ARBA00023136"/>
    </source>
</evidence>
<protein>
    <submittedName>
        <fullName evidence="12">Na+/H+ antiporter</fullName>
    </submittedName>
</protein>
<keyword evidence="3" id="KW-1003">Cell membrane</keyword>
<evidence type="ECO:0000256" key="7">
    <source>
        <dbReference type="ARBA" id="ARBA00023065"/>
    </source>
</evidence>
<evidence type="ECO:0000256" key="10">
    <source>
        <dbReference type="SAM" id="Phobius"/>
    </source>
</evidence>
<dbReference type="Gene3D" id="6.10.140.1330">
    <property type="match status" value="1"/>
</dbReference>
<keyword evidence="7" id="KW-0406">Ion transport</keyword>
<dbReference type="GO" id="GO:0015385">
    <property type="term" value="F:sodium:proton antiporter activity"/>
    <property type="evidence" value="ECO:0007669"/>
    <property type="project" value="InterPro"/>
</dbReference>
<dbReference type="GO" id="GO:0051453">
    <property type="term" value="P:regulation of intracellular pH"/>
    <property type="evidence" value="ECO:0007669"/>
    <property type="project" value="TreeGrafter"/>
</dbReference>
<feature type="transmembrane region" description="Helical" evidence="10">
    <location>
        <begin position="304"/>
        <end position="321"/>
    </location>
</feature>
<dbReference type="PANTHER" id="PTHR10110">
    <property type="entry name" value="SODIUM/HYDROGEN EXCHANGER"/>
    <property type="match status" value="1"/>
</dbReference>